<keyword evidence="2" id="KW-0378">Hydrolase</keyword>
<dbReference type="PANTHER" id="PTHR48081:SF30">
    <property type="entry name" value="ACETYL-HYDROLASE LIPR-RELATED"/>
    <property type="match status" value="1"/>
</dbReference>
<dbReference type="SUPFAM" id="SSF53474">
    <property type="entry name" value="alpha/beta-Hydrolases"/>
    <property type="match status" value="1"/>
</dbReference>
<dbReference type="PROSITE" id="PS01173">
    <property type="entry name" value="LIPASE_GDXG_HIS"/>
    <property type="match status" value="1"/>
</dbReference>
<dbReference type="Gene3D" id="3.40.50.1820">
    <property type="entry name" value="alpha/beta hydrolase"/>
    <property type="match status" value="1"/>
</dbReference>
<dbReference type="InterPro" id="IPR002168">
    <property type="entry name" value="Lipase_GDXG_HIS_AS"/>
</dbReference>
<dbReference type="Pfam" id="PF07859">
    <property type="entry name" value="Abhydrolase_3"/>
    <property type="match status" value="1"/>
</dbReference>
<dbReference type="InterPro" id="IPR033140">
    <property type="entry name" value="Lipase_GDXG_put_SER_AS"/>
</dbReference>
<dbReference type="GO" id="GO:0004806">
    <property type="term" value="F:triacylglycerol lipase activity"/>
    <property type="evidence" value="ECO:0007669"/>
    <property type="project" value="TreeGrafter"/>
</dbReference>
<evidence type="ECO:0000313" key="5">
    <source>
        <dbReference type="EMBL" id="SDF41491.1"/>
    </source>
</evidence>
<dbReference type="AlphaFoldDB" id="A0A1G7KWI5"/>
<accession>A0A1G7KWI5</accession>
<sequence length="299" mass="32129">MSRRLAALNLFLRHAVKPRLARTSGPEEAAAQFETMARLALRAPPYLRDIARPGGLHWISAGPCRMDRMILYFHGGGYIAGSPATHRGMIGRLSLLSGLEICAPDYPLVQEARFPAAFEAAAVAWERCRMLGHAPNRILLAGDSAGGGLALALLAHLLQRGERPAGAVTFSPWTDLAMTGASLGRNRDADPFLPVDRIGELVGIVCAGADPRDPRLSPLHAAFPDCPPVQIHVSETEILADDATRMAARLEAQGARVDLRTHPSAPHAWPVFDGWIPEARATLRAAARFAQASLGETSR</sequence>
<dbReference type="PANTHER" id="PTHR48081">
    <property type="entry name" value="AB HYDROLASE SUPERFAMILY PROTEIN C4A8.06C"/>
    <property type="match status" value="1"/>
</dbReference>
<evidence type="ECO:0000256" key="3">
    <source>
        <dbReference type="PROSITE-ProRule" id="PRU10038"/>
    </source>
</evidence>
<dbReference type="OrthoDB" id="9806180at2"/>
<name>A0A1G7KWI5_9RHOB</name>
<evidence type="ECO:0000256" key="2">
    <source>
        <dbReference type="ARBA" id="ARBA00022801"/>
    </source>
</evidence>
<dbReference type="InterPro" id="IPR050300">
    <property type="entry name" value="GDXG_lipolytic_enzyme"/>
</dbReference>
<dbReference type="EMBL" id="FNAV01000020">
    <property type="protein sequence ID" value="SDF41491.1"/>
    <property type="molecule type" value="Genomic_DNA"/>
</dbReference>
<keyword evidence="6" id="KW-1185">Reference proteome</keyword>
<dbReference type="InterPro" id="IPR013094">
    <property type="entry name" value="AB_hydrolase_3"/>
</dbReference>
<dbReference type="STRING" id="282683.SAMN04488105_12031"/>
<proteinExistence type="inferred from homology"/>
<comment type="similarity">
    <text evidence="1">Belongs to the 'GDXG' lipolytic enzyme family.</text>
</comment>
<dbReference type="PROSITE" id="PS01174">
    <property type="entry name" value="LIPASE_GDXG_SER"/>
    <property type="match status" value="1"/>
</dbReference>
<dbReference type="RefSeq" id="WP_089963259.1">
    <property type="nucleotide sequence ID" value="NZ_FNAV01000020.1"/>
</dbReference>
<evidence type="ECO:0000313" key="6">
    <source>
        <dbReference type="Proteomes" id="UP000198994"/>
    </source>
</evidence>
<organism evidence="5 6">
    <name type="scientific">Salipiger thiooxidans</name>
    <dbReference type="NCBI Taxonomy" id="282683"/>
    <lineage>
        <taxon>Bacteria</taxon>
        <taxon>Pseudomonadati</taxon>
        <taxon>Pseudomonadota</taxon>
        <taxon>Alphaproteobacteria</taxon>
        <taxon>Rhodobacterales</taxon>
        <taxon>Roseobacteraceae</taxon>
        <taxon>Salipiger</taxon>
    </lineage>
</organism>
<evidence type="ECO:0000256" key="1">
    <source>
        <dbReference type="ARBA" id="ARBA00010515"/>
    </source>
</evidence>
<feature type="active site" evidence="3">
    <location>
        <position position="144"/>
    </location>
</feature>
<dbReference type="InterPro" id="IPR029058">
    <property type="entry name" value="AB_hydrolase_fold"/>
</dbReference>
<reference evidence="6" key="1">
    <citation type="submission" date="2016-10" db="EMBL/GenBank/DDBJ databases">
        <authorList>
            <person name="Varghese N."/>
            <person name="Submissions S."/>
        </authorList>
    </citation>
    <scope>NUCLEOTIDE SEQUENCE [LARGE SCALE GENOMIC DNA]</scope>
    <source>
        <strain evidence="6">DSM 10146</strain>
    </source>
</reference>
<feature type="domain" description="Alpha/beta hydrolase fold-3" evidence="4">
    <location>
        <begin position="70"/>
        <end position="269"/>
    </location>
</feature>
<dbReference type="Proteomes" id="UP000198994">
    <property type="component" value="Unassembled WGS sequence"/>
</dbReference>
<gene>
    <name evidence="5" type="ORF">SAMN04488105_12031</name>
</gene>
<evidence type="ECO:0000259" key="4">
    <source>
        <dbReference type="Pfam" id="PF07859"/>
    </source>
</evidence>
<protein>
    <submittedName>
        <fullName evidence="5">Acetyl esterase/lipase</fullName>
    </submittedName>
</protein>